<feature type="binding site" evidence="18 20">
    <location>
        <position position="386"/>
    </location>
    <ligand>
        <name>Zn(2+)</name>
        <dbReference type="ChEBI" id="CHEBI:29105"/>
        <note>catalytic</note>
    </ligand>
</feature>
<evidence type="ECO:0000313" key="24">
    <source>
        <dbReference type="Ensembl" id="ENSCAFP00000051430.2"/>
    </source>
</evidence>
<keyword evidence="14" id="KW-0325">Glycoprotein</keyword>
<dbReference type="InterPro" id="IPR045371">
    <property type="entry name" value="ADAMTS_CR_3"/>
</dbReference>
<feature type="binding site" evidence="18">
    <location>
        <position position="243"/>
    </location>
    <ligand>
        <name>Ca(2+)</name>
        <dbReference type="ChEBI" id="CHEBI:29108"/>
        <label>1</label>
    </ligand>
</feature>
<dbReference type="Gene3D" id="3.40.1620.60">
    <property type="match status" value="1"/>
</dbReference>
<evidence type="ECO:0000256" key="3">
    <source>
        <dbReference type="ARBA" id="ARBA00022530"/>
    </source>
</evidence>
<dbReference type="OrthoDB" id="412680at2759"/>
<feature type="disulfide bond" evidence="19">
    <location>
        <begin position="507"/>
        <end position="518"/>
    </location>
</feature>
<keyword evidence="4" id="KW-0645">Protease</keyword>
<evidence type="ECO:0000256" key="15">
    <source>
        <dbReference type="ARBA" id="ARBA00072804"/>
    </source>
</evidence>
<dbReference type="GO" id="GO:0004222">
    <property type="term" value="F:metalloendopeptidase activity"/>
    <property type="evidence" value="ECO:0007669"/>
    <property type="project" value="InterPro"/>
</dbReference>
<evidence type="ECO:0000256" key="11">
    <source>
        <dbReference type="ARBA" id="ARBA00022974"/>
    </source>
</evidence>
<feature type="disulfide bond" evidence="19">
    <location>
        <begin position="403"/>
        <end position="429"/>
    </location>
</feature>
<dbReference type="InterPro" id="IPR000884">
    <property type="entry name" value="TSP1_rpt"/>
</dbReference>
<dbReference type="Pfam" id="PF01562">
    <property type="entry name" value="Pep_M12B_propep"/>
    <property type="match status" value="1"/>
</dbReference>
<evidence type="ECO:0000256" key="14">
    <source>
        <dbReference type="ARBA" id="ARBA00023180"/>
    </source>
</evidence>
<feature type="disulfide bond" evidence="19">
    <location>
        <begin position="541"/>
        <end position="578"/>
    </location>
</feature>
<comment type="subcellular location">
    <subcellularLocation>
        <location evidence="1">Secreted</location>
        <location evidence="1">Extracellular space</location>
        <location evidence="1">Extracellular matrix</location>
    </subcellularLocation>
</comment>
<feature type="disulfide bond" evidence="19">
    <location>
        <begin position="364"/>
        <end position="445"/>
    </location>
</feature>
<evidence type="ECO:0000256" key="12">
    <source>
        <dbReference type="ARBA" id="ARBA00023049"/>
    </source>
</evidence>
<gene>
    <name evidence="24" type="primary">ADAMTS7</name>
</gene>
<dbReference type="InterPro" id="IPR001590">
    <property type="entry name" value="Peptidase_M12B"/>
</dbReference>
<name>A0A8P0P191_CANLF</name>
<protein>
    <recommendedName>
        <fullName evidence="15">A disintegrin and metalloproteinase with thrombospondin motifs 7</fullName>
    </recommendedName>
</protein>
<dbReference type="GO" id="GO:0006508">
    <property type="term" value="P:proteolysis"/>
    <property type="evidence" value="ECO:0007669"/>
    <property type="project" value="UniProtKB-KW"/>
</dbReference>
<dbReference type="PANTHER" id="PTHR13723">
    <property type="entry name" value="ADAMTS A DISINTEGRIN AND METALLOPROTEASE WITH THROMBOSPONDIN MOTIFS PROTEASE"/>
    <property type="match status" value="1"/>
</dbReference>
<keyword evidence="12" id="KW-0482">Metalloprotease</keyword>
<evidence type="ECO:0000256" key="7">
    <source>
        <dbReference type="ARBA" id="ARBA00022729"/>
    </source>
</evidence>
<dbReference type="Pfam" id="PF05986">
    <property type="entry name" value="ADAMTS_spacer1"/>
    <property type="match status" value="1"/>
</dbReference>
<feature type="binding site" evidence="18">
    <location>
        <position position="334"/>
    </location>
    <ligand>
        <name>Ca(2+)</name>
        <dbReference type="ChEBI" id="CHEBI:29108"/>
        <label>1</label>
    </ligand>
</feature>
<evidence type="ECO:0000256" key="21">
    <source>
        <dbReference type="SAM" id="MobiDB-lite"/>
    </source>
</evidence>
<dbReference type="FunFam" id="2.20.100.10:FF:000035">
    <property type="entry name" value="A disintegrin and metalloproteinase with thrombospondin motifs 12"/>
    <property type="match status" value="1"/>
</dbReference>
<feature type="disulfide bond" evidence="19">
    <location>
        <begin position="483"/>
        <end position="494"/>
    </location>
</feature>
<reference evidence="24" key="2">
    <citation type="submission" date="2025-08" db="UniProtKB">
        <authorList>
            <consortium name="Ensembl"/>
        </authorList>
    </citation>
    <scope>IDENTIFICATION</scope>
</reference>
<dbReference type="GO" id="GO:0046872">
    <property type="term" value="F:metal ion binding"/>
    <property type="evidence" value="ECO:0007669"/>
    <property type="project" value="UniProtKB-KW"/>
</dbReference>
<dbReference type="Ensembl" id="ENSCAFT00000079010.2">
    <property type="protein sequence ID" value="ENSCAFP00000051430.2"/>
    <property type="gene ID" value="ENSCAFG00000014148.5"/>
</dbReference>
<feature type="compositionally biased region" description="Low complexity" evidence="21">
    <location>
        <begin position="1011"/>
        <end position="1023"/>
    </location>
</feature>
<comment type="cofactor">
    <cofactor evidence="18">
        <name>Zn(2+)</name>
        <dbReference type="ChEBI" id="CHEBI:29105"/>
    </cofactor>
    <text evidence="18">Binds 1 zinc ion per subunit.</text>
</comment>
<dbReference type="Pfam" id="PF19030">
    <property type="entry name" value="TSP1_ADAMTS"/>
    <property type="match status" value="5"/>
</dbReference>
<feature type="binding site" evidence="18">
    <location>
        <position position="445"/>
    </location>
    <ligand>
        <name>Ca(2+)</name>
        <dbReference type="ChEBI" id="CHEBI:29108"/>
        <label>1</label>
    </ligand>
</feature>
<feature type="disulfide bond" evidence="19">
    <location>
        <begin position="472"/>
        <end position="488"/>
    </location>
</feature>
<feature type="domain" description="PLAC" evidence="23">
    <location>
        <begin position="1428"/>
        <end position="1468"/>
    </location>
</feature>
<evidence type="ECO:0000256" key="2">
    <source>
        <dbReference type="ARBA" id="ARBA00022525"/>
    </source>
</evidence>
<keyword evidence="8" id="KW-0677">Repeat</keyword>
<keyword evidence="2" id="KW-0964">Secreted</keyword>
<dbReference type="Pfam" id="PF01421">
    <property type="entry name" value="Reprolysin"/>
    <property type="match status" value="1"/>
</dbReference>
<feature type="compositionally biased region" description="Polar residues" evidence="21">
    <location>
        <begin position="1202"/>
        <end position="1214"/>
    </location>
</feature>
<dbReference type="Pfam" id="PF17771">
    <property type="entry name" value="ADAMTS_CR_2"/>
    <property type="match status" value="1"/>
</dbReference>
<evidence type="ECO:0000256" key="4">
    <source>
        <dbReference type="ARBA" id="ARBA00022670"/>
    </source>
</evidence>
<evidence type="ECO:0000259" key="22">
    <source>
        <dbReference type="PROSITE" id="PS50215"/>
    </source>
</evidence>
<feature type="binding site" evidence="18">
    <location>
        <position position="448"/>
    </location>
    <ligand>
        <name>Ca(2+)</name>
        <dbReference type="ChEBI" id="CHEBI:29108"/>
        <label>1</label>
    </ligand>
</feature>
<dbReference type="FunFam" id="2.60.120.830:FF:000001">
    <property type="entry name" value="A disintegrin and metalloproteinase with thrombospondin motifs 1"/>
    <property type="match status" value="1"/>
</dbReference>
<feature type="binding site" evidence="18 20">
    <location>
        <position position="396"/>
    </location>
    <ligand>
        <name>Zn(2+)</name>
        <dbReference type="ChEBI" id="CHEBI:29105"/>
        <note>catalytic</note>
    </ligand>
</feature>
<keyword evidence="5" id="KW-0165">Cleavage on pair of basic residues</keyword>
<dbReference type="SMART" id="SM00209">
    <property type="entry name" value="TSP1"/>
    <property type="match status" value="7"/>
</dbReference>
<feature type="disulfide bond" evidence="19">
    <location>
        <begin position="316"/>
        <end position="370"/>
    </location>
</feature>
<accession>A0A8P0P191</accession>
<feature type="disulfide bond" evidence="19">
    <location>
        <begin position="545"/>
        <end position="583"/>
    </location>
</feature>
<dbReference type="InterPro" id="IPR024079">
    <property type="entry name" value="MetalloPept_cat_dom_sf"/>
</dbReference>
<feature type="domain" description="Peptidase M12B" evidence="22">
    <location>
        <begin position="240"/>
        <end position="450"/>
    </location>
</feature>
<feature type="binding site" evidence="18 20">
    <location>
        <position position="390"/>
    </location>
    <ligand>
        <name>Zn(2+)</name>
        <dbReference type="ChEBI" id="CHEBI:29105"/>
        <note>catalytic</note>
    </ligand>
</feature>
<dbReference type="Proteomes" id="UP000002254">
    <property type="component" value="Chromosome 3"/>
</dbReference>
<evidence type="ECO:0000256" key="6">
    <source>
        <dbReference type="ARBA" id="ARBA00022723"/>
    </source>
</evidence>
<keyword evidence="13 19" id="KW-1015">Disulfide bond</keyword>
<evidence type="ECO:0000256" key="5">
    <source>
        <dbReference type="ARBA" id="ARBA00022685"/>
    </source>
</evidence>
<keyword evidence="18" id="KW-0106">Calcium</keyword>
<dbReference type="Pfam" id="PF19236">
    <property type="entry name" value="ADAMTS_CR_3"/>
    <property type="match status" value="1"/>
</dbReference>
<dbReference type="FunFam" id="3.40.390.10:FF:000001">
    <property type="entry name" value="A disintegrin and metalloproteinase with thrombospondin motifs 1"/>
    <property type="match status" value="1"/>
</dbReference>
<feature type="binding site" evidence="18">
    <location>
        <position position="243"/>
    </location>
    <ligand>
        <name>Ca(2+)</name>
        <dbReference type="ChEBI" id="CHEBI:29108"/>
        <label>2</label>
    </ligand>
</feature>
<evidence type="ECO:0000256" key="9">
    <source>
        <dbReference type="ARBA" id="ARBA00022801"/>
    </source>
</evidence>
<feature type="binding site" evidence="18">
    <location>
        <position position="327"/>
    </location>
    <ligand>
        <name>Ca(2+)</name>
        <dbReference type="ChEBI" id="CHEBI:29108"/>
        <label>1</label>
    </ligand>
</feature>
<keyword evidence="6 18" id="KW-0479">Metal-binding</keyword>
<feature type="active site" evidence="17 20">
    <location>
        <position position="387"/>
    </location>
</feature>
<dbReference type="PROSITE" id="PS50215">
    <property type="entry name" value="ADAM_MEPRO"/>
    <property type="match status" value="1"/>
</dbReference>
<dbReference type="SUPFAM" id="SSF55486">
    <property type="entry name" value="Metalloproteases ('zincins'), catalytic domain"/>
    <property type="match status" value="1"/>
</dbReference>
<dbReference type="InterPro" id="IPR013273">
    <property type="entry name" value="ADAMTS/ADAMTS-like"/>
</dbReference>
<feature type="binding site" evidence="18">
    <location>
        <position position="448"/>
    </location>
    <ligand>
        <name>Ca(2+)</name>
        <dbReference type="ChEBI" id="CHEBI:29108"/>
        <label>2</label>
    </ligand>
</feature>
<dbReference type="Gene3D" id="3.40.390.10">
    <property type="entry name" value="Collagenase (Catalytic Domain)"/>
    <property type="match status" value="1"/>
</dbReference>
<sequence length="1482" mass="161941">KPCTAVGGWALSLRAQWAWGGGVRLAPPPLHAGSVAGRPLPAGRDVDGRVALDVVHPVRVDAGGSFLSYELWPRALRKRDGSAPRAAPTFYELQYRGRELRFNLTANRHLLAPGYVSETRRRGDLGSTHIHAQAPACHLLGEVQDPELEGGLAAISACDGLKGVFQLSNEDYFIEPLEGVPARPGHAQPHVVYKRQASEREAALGGSRAVEARRERWEQRQQWRRQRPRRLSQRSVSREKWVETLVVADAKMVEYHGQPQVESYVLTIMNMVAGLFHDPSIGNPIHITIVRLVLLEDEEDDLKITHHADNTLRSFCKWQKSINMKGDAHPLHHDTAILLTRKDLCAAMNRPCETLGLSHVAGMCQPHRSCNINEDTGLPLAFTVAHELGHSFGIQHDGSGNDCEPIAKRPFIMSPQLLYDTVPLTWSRCSREYITRFLDRGWGLCLDDTPTKDVIDFPSVPPGVLYDVGHQCRLQYGAYSNVCHTLWCSVGTTCHSKLDAAVDGTRCGESKWCLNGECVPVGFRPEAVDGGWSGWSPWSICSRSCGVGVQSAERQCTQPVPKYKGKYCVGERKRFRLCNLQACPPGHPSFRHVQCSHFDAMLYKGQLHTWVPVVNDANPCELHCRPSNEYFAEKLRDAVIDGTPCYQGQPGRDLCINGICKNVGCDFEIDSGAIEDRCGVCHGNGSTCHTVSETFEESEGLGYVDVGLIPAGAREIRIEEMAEAANFLALRSEDPDKYFLNGGWTIQWNGDYQVAGTTFTYARTGNWENLTSPGPTNEPIWIQLLFQESNPGVRYEYTIQREADGQGQVQPPEFFWDYGPWTTCTVTCGTGEERGGHSHCPPGPSSRGSHACPGIQPALADEACVPCRWWTGEWQPCSHSCGPGGLSRRAVLCIRSVGLDEQSALEPPACAHLPQPPAETPCNQNVSCPATWAVGNWSQCSVTCGEGTQHRSVLCTNDTSVPCDEALRPASGVACSLPPCPWALDPEGSGSGSSSRELFNEIDFIPPRLAPRPLLASSPEPASMSNAIEEDPESGPSGPVFVDDFYYDYNFINFHEDLSYGPFEDPDPNLAGAGDRTPPPLSRPAEAPTGTPRPSQAGLSPHPPLGQAPGSPPGNFLPEEDAPVVTPDSGLPSLPQPPVWVSGKDTPAAPGSHNRLPGGEDRQSQPPPPYWQRTNELSEDEEEAFGGGATGLPQGRRPTSPPWSSIHTRHTSPSPDVGDLWTCSTTCGLGAVWRPVRCSSGREEDCAPAGRPQPARRCHLRPCAAWHAGNWSKCSRGCGGGSSVRDVQCVDTQDLRPLRPFHCQPGPPMPPTRRPCGVQPCLSWYISSWRECSEACGGGQQERLVTCPEPGLCEEALRPNSTRPCNTHPCTQWVVGPWGQCSAPCGGGVQRRLVRCVNTQTGLPEEDSEQCSHEAWPESSRPCGTQDCDLSCERDRLSFGFCETLRLLGRCQLPAVRTQCCRSCPPPGHGAPSRGHQRIARR</sequence>
<evidence type="ECO:0000256" key="20">
    <source>
        <dbReference type="PROSITE-ProRule" id="PRU00276"/>
    </source>
</evidence>
<feature type="region of interest" description="Disordered" evidence="21">
    <location>
        <begin position="1010"/>
        <end position="1039"/>
    </location>
</feature>
<evidence type="ECO:0000256" key="18">
    <source>
        <dbReference type="PIRSR" id="PIRSR613273-2"/>
    </source>
</evidence>
<evidence type="ECO:0000256" key="13">
    <source>
        <dbReference type="ARBA" id="ARBA00023157"/>
    </source>
</evidence>
<evidence type="ECO:0000256" key="16">
    <source>
        <dbReference type="ARBA" id="ARBA00093347"/>
    </source>
</evidence>
<dbReference type="SUPFAM" id="SSF82895">
    <property type="entry name" value="TSP-1 type 1 repeat"/>
    <property type="match status" value="6"/>
</dbReference>
<feature type="region of interest" description="Disordered" evidence="21">
    <location>
        <begin position="1063"/>
        <end position="1217"/>
    </location>
</feature>
<dbReference type="PROSITE" id="PS50900">
    <property type="entry name" value="PLAC"/>
    <property type="match status" value="1"/>
</dbReference>
<proteinExistence type="predicted"/>
<dbReference type="InterPro" id="IPR041645">
    <property type="entry name" value="ADAMTS_CR_2"/>
</dbReference>
<organism evidence="24 25">
    <name type="scientific">Canis lupus familiaris</name>
    <name type="common">Dog</name>
    <name type="synonym">Canis familiaris</name>
    <dbReference type="NCBI Taxonomy" id="9615"/>
    <lineage>
        <taxon>Eukaryota</taxon>
        <taxon>Metazoa</taxon>
        <taxon>Chordata</taxon>
        <taxon>Craniata</taxon>
        <taxon>Vertebrata</taxon>
        <taxon>Euteleostomi</taxon>
        <taxon>Mammalia</taxon>
        <taxon>Eutheria</taxon>
        <taxon>Laurasiatheria</taxon>
        <taxon>Carnivora</taxon>
        <taxon>Caniformia</taxon>
        <taxon>Canidae</taxon>
        <taxon>Canis</taxon>
    </lineage>
</organism>
<feature type="disulfide bond" evidence="19">
    <location>
        <begin position="556"/>
        <end position="568"/>
    </location>
</feature>
<feature type="compositionally biased region" description="Pro residues" evidence="21">
    <location>
        <begin position="1101"/>
        <end position="1112"/>
    </location>
</feature>
<dbReference type="PANTHER" id="PTHR13723:SF142">
    <property type="entry name" value="A DISINTEGRIN AND METALLOPROTEINASE WITH THROMBOSPONDIN MOTIFS 7"/>
    <property type="match status" value="1"/>
</dbReference>
<keyword evidence="7" id="KW-0732">Signal</keyword>
<dbReference type="InterPro" id="IPR050439">
    <property type="entry name" value="ADAMTS_ADAMTS-like"/>
</dbReference>
<dbReference type="InterPro" id="IPR002870">
    <property type="entry name" value="Peptidase_M12B_N"/>
</dbReference>
<dbReference type="PRINTS" id="PR01857">
    <property type="entry name" value="ADAMTSFAMILY"/>
</dbReference>
<evidence type="ECO:0000256" key="1">
    <source>
        <dbReference type="ARBA" id="ARBA00004498"/>
    </source>
</evidence>
<keyword evidence="9" id="KW-0378">Hydrolase</keyword>
<feature type="disulfide bond" evidence="19">
    <location>
        <begin position="345"/>
        <end position="352"/>
    </location>
</feature>
<dbReference type="Pfam" id="PF00090">
    <property type="entry name" value="TSP_1"/>
    <property type="match status" value="2"/>
</dbReference>
<keyword evidence="10 18" id="KW-0862">Zinc</keyword>
<comment type="caution">
    <text evidence="20">Lacks conserved residue(s) required for the propagation of feature annotation.</text>
</comment>
<evidence type="ECO:0000313" key="25">
    <source>
        <dbReference type="Proteomes" id="UP000002254"/>
    </source>
</evidence>
<keyword evidence="11" id="KW-0654">Proteoglycan</keyword>
<dbReference type="InterPro" id="IPR010294">
    <property type="entry name" value="ADAMTS_spacer1"/>
</dbReference>
<evidence type="ECO:0000259" key="23">
    <source>
        <dbReference type="PROSITE" id="PS50900"/>
    </source>
</evidence>
<dbReference type="FunFam" id="2.20.100.10:FF:000098">
    <property type="entry name" value="A disintegrin and metalloproteinase with thrombospondin motifs 7"/>
    <property type="match status" value="1"/>
</dbReference>
<dbReference type="GO" id="GO:0030198">
    <property type="term" value="P:extracellular matrix organization"/>
    <property type="evidence" value="ECO:0007669"/>
    <property type="project" value="InterPro"/>
</dbReference>
<comment type="function">
    <text evidence="16">Metalloprotease. Was previously shown to degrade COMP. However, a later study found no activity against COMP.</text>
</comment>
<dbReference type="Gene3D" id="2.20.100.10">
    <property type="entry name" value="Thrombospondin type-1 (TSP1) repeat"/>
    <property type="match status" value="6"/>
</dbReference>
<dbReference type="CDD" id="cd04273">
    <property type="entry name" value="ZnMc_ADAMTS_like"/>
    <property type="match status" value="1"/>
</dbReference>
<dbReference type="InterPro" id="IPR036383">
    <property type="entry name" value="TSP1_rpt_sf"/>
</dbReference>
<evidence type="ECO:0000256" key="8">
    <source>
        <dbReference type="ARBA" id="ARBA00022737"/>
    </source>
</evidence>
<feature type="binding site" evidence="18">
    <location>
        <position position="327"/>
    </location>
    <ligand>
        <name>Ca(2+)</name>
        <dbReference type="ChEBI" id="CHEBI:29108"/>
        <label>2</label>
    </ligand>
</feature>
<evidence type="ECO:0000256" key="10">
    <source>
        <dbReference type="ARBA" id="ARBA00022833"/>
    </source>
</evidence>
<reference evidence="24 25" key="1">
    <citation type="journal article" date="2005" name="Nature">
        <title>Genome sequence, comparative analysis and haplotype structure of the domestic dog.</title>
        <authorList>
            <consortium name="Broad Sequencing Platform"/>
            <person name="Lindblad-Toh K."/>
            <person name="Wade C.M."/>
            <person name="Mikkelsen T.S."/>
            <person name="Karlsson E.K."/>
            <person name="Jaffe D.B."/>
            <person name="Kamal M."/>
            <person name="Clamp M."/>
            <person name="Chang J.L."/>
            <person name="Kulbokas E.J. III"/>
            <person name="Zody M.C."/>
            <person name="Mauceli E."/>
            <person name="Xie X."/>
            <person name="Breen M."/>
            <person name="Wayne R.K."/>
            <person name="Ostrander E.A."/>
            <person name="Ponting C.P."/>
            <person name="Galibert F."/>
            <person name="Smith D.R."/>
            <person name="DeJong P.J."/>
            <person name="Kirkness E."/>
            <person name="Alvarez P."/>
            <person name="Biagi T."/>
            <person name="Brockman W."/>
            <person name="Butler J."/>
            <person name="Chin C.W."/>
            <person name="Cook A."/>
            <person name="Cuff J."/>
            <person name="Daly M.J."/>
            <person name="DeCaprio D."/>
            <person name="Gnerre S."/>
            <person name="Grabherr M."/>
            <person name="Kellis M."/>
            <person name="Kleber M."/>
            <person name="Bardeleben C."/>
            <person name="Goodstadt L."/>
            <person name="Heger A."/>
            <person name="Hitte C."/>
            <person name="Kim L."/>
            <person name="Koepfli K.P."/>
            <person name="Parker H.G."/>
            <person name="Pollinger J.P."/>
            <person name="Searle S.M."/>
            <person name="Sutter N.B."/>
            <person name="Thomas R."/>
            <person name="Webber C."/>
            <person name="Baldwin J."/>
            <person name="Abebe A."/>
            <person name="Abouelleil A."/>
            <person name="Aftuck L."/>
            <person name="Ait-Zahra M."/>
            <person name="Aldredge T."/>
            <person name="Allen N."/>
            <person name="An P."/>
            <person name="Anderson S."/>
            <person name="Antoine C."/>
            <person name="Arachchi H."/>
            <person name="Aslam A."/>
            <person name="Ayotte L."/>
            <person name="Bachantsang P."/>
            <person name="Barry A."/>
            <person name="Bayul T."/>
            <person name="Benamara M."/>
            <person name="Berlin A."/>
            <person name="Bessette D."/>
            <person name="Blitshteyn B."/>
            <person name="Bloom T."/>
            <person name="Blye J."/>
            <person name="Boguslavskiy L."/>
            <person name="Bonnet C."/>
            <person name="Boukhgalter B."/>
            <person name="Brown A."/>
            <person name="Cahill P."/>
            <person name="Calixte N."/>
            <person name="Camarata J."/>
            <person name="Cheshatsang Y."/>
            <person name="Chu J."/>
            <person name="Citroen M."/>
            <person name="Collymore A."/>
            <person name="Cooke P."/>
            <person name="Dawoe T."/>
            <person name="Daza R."/>
            <person name="Decktor K."/>
            <person name="DeGray S."/>
            <person name="Dhargay N."/>
            <person name="Dooley K."/>
            <person name="Dooley K."/>
            <person name="Dorje P."/>
            <person name="Dorjee K."/>
            <person name="Dorris L."/>
            <person name="Duffey N."/>
            <person name="Dupes A."/>
            <person name="Egbiremolen O."/>
            <person name="Elong R."/>
            <person name="Falk J."/>
            <person name="Farina A."/>
            <person name="Faro S."/>
            <person name="Ferguson D."/>
            <person name="Ferreira P."/>
            <person name="Fisher S."/>
            <person name="FitzGerald M."/>
            <person name="Foley K."/>
            <person name="Foley C."/>
            <person name="Franke A."/>
            <person name="Friedrich D."/>
            <person name="Gage D."/>
            <person name="Garber M."/>
            <person name="Gearin G."/>
            <person name="Giannoukos G."/>
            <person name="Goode T."/>
            <person name="Goyette A."/>
            <person name="Graham J."/>
            <person name="Grandbois E."/>
            <person name="Gyaltsen K."/>
            <person name="Hafez N."/>
            <person name="Hagopian D."/>
            <person name="Hagos B."/>
            <person name="Hall J."/>
            <person name="Healy C."/>
            <person name="Hegarty R."/>
            <person name="Honan T."/>
            <person name="Horn A."/>
            <person name="Houde N."/>
            <person name="Hughes L."/>
            <person name="Hunnicutt L."/>
            <person name="Husby M."/>
            <person name="Jester B."/>
            <person name="Jones C."/>
            <person name="Kamat A."/>
            <person name="Kanga B."/>
            <person name="Kells C."/>
            <person name="Khazanovich D."/>
            <person name="Kieu A.C."/>
            <person name="Kisner P."/>
            <person name="Kumar M."/>
            <person name="Lance K."/>
            <person name="Landers T."/>
            <person name="Lara M."/>
            <person name="Lee W."/>
            <person name="Leger J.P."/>
            <person name="Lennon N."/>
            <person name="Leuper L."/>
            <person name="LeVine S."/>
            <person name="Liu J."/>
            <person name="Liu X."/>
            <person name="Lokyitsang Y."/>
            <person name="Lokyitsang T."/>
            <person name="Lui A."/>
            <person name="Macdonald J."/>
            <person name="Major J."/>
            <person name="Marabella R."/>
            <person name="Maru K."/>
            <person name="Matthews C."/>
            <person name="McDonough S."/>
            <person name="Mehta T."/>
            <person name="Meldrim J."/>
            <person name="Melnikov A."/>
            <person name="Meneus L."/>
            <person name="Mihalev A."/>
            <person name="Mihova T."/>
            <person name="Miller K."/>
            <person name="Mittelman R."/>
            <person name="Mlenga V."/>
            <person name="Mulrain L."/>
            <person name="Munson G."/>
            <person name="Navidi A."/>
            <person name="Naylor J."/>
            <person name="Nguyen T."/>
            <person name="Nguyen N."/>
            <person name="Nguyen C."/>
            <person name="Nguyen T."/>
            <person name="Nicol R."/>
            <person name="Norbu N."/>
            <person name="Norbu C."/>
            <person name="Novod N."/>
            <person name="Nyima T."/>
            <person name="Olandt P."/>
            <person name="O'Neill B."/>
            <person name="O'Neill K."/>
            <person name="Osman S."/>
            <person name="Oyono L."/>
            <person name="Patti C."/>
            <person name="Perrin D."/>
            <person name="Phunkhang P."/>
            <person name="Pierre F."/>
            <person name="Priest M."/>
            <person name="Rachupka A."/>
            <person name="Raghuraman S."/>
            <person name="Rameau R."/>
            <person name="Ray V."/>
            <person name="Raymond C."/>
            <person name="Rege F."/>
            <person name="Rise C."/>
            <person name="Rogers J."/>
            <person name="Rogov P."/>
            <person name="Sahalie J."/>
            <person name="Settipalli S."/>
            <person name="Sharpe T."/>
            <person name="Shea T."/>
            <person name="Sheehan M."/>
            <person name="Sherpa N."/>
            <person name="Shi J."/>
            <person name="Shih D."/>
            <person name="Sloan J."/>
            <person name="Smith C."/>
            <person name="Sparrow T."/>
            <person name="Stalker J."/>
            <person name="Stange-Thomann N."/>
            <person name="Stavropoulos S."/>
            <person name="Stone C."/>
            <person name="Stone S."/>
            <person name="Sykes S."/>
            <person name="Tchuinga P."/>
            <person name="Tenzing P."/>
            <person name="Tesfaye S."/>
            <person name="Thoulutsang D."/>
            <person name="Thoulutsang Y."/>
            <person name="Topham K."/>
            <person name="Topping I."/>
            <person name="Tsamla T."/>
            <person name="Vassiliev H."/>
            <person name="Venkataraman V."/>
            <person name="Vo A."/>
            <person name="Wangchuk T."/>
            <person name="Wangdi T."/>
            <person name="Weiand M."/>
            <person name="Wilkinson J."/>
            <person name="Wilson A."/>
            <person name="Yadav S."/>
            <person name="Yang S."/>
            <person name="Yang X."/>
            <person name="Young G."/>
            <person name="Yu Q."/>
            <person name="Zainoun J."/>
            <person name="Zembek L."/>
            <person name="Zimmer A."/>
            <person name="Lander E.S."/>
        </authorList>
    </citation>
    <scope>NUCLEOTIDE SEQUENCE [LARGE SCALE GENOMIC DNA]</scope>
    <source>
        <strain evidence="24">Boxer</strain>
    </source>
</reference>
<dbReference type="FunFam" id="2.20.100.10:FF:000005">
    <property type="entry name" value="ADAM metallopeptidase with thrombospondin type 1 motif 9"/>
    <property type="match status" value="2"/>
</dbReference>
<keyword evidence="3" id="KW-0272">Extracellular matrix</keyword>
<dbReference type="PROSITE" id="PS50092">
    <property type="entry name" value="TSP1"/>
    <property type="match status" value="6"/>
</dbReference>
<evidence type="ECO:0000256" key="17">
    <source>
        <dbReference type="PIRSR" id="PIRSR613273-1"/>
    </source>
</evidence>
<dbReference type="InterPro" id="IPR010909">
    <property type="entry name" value="PLAC"/>
</dbReference>
<dbReference type="Gene3D" id="2.60.120.830">
    <property type="match status" value="1"/>
</dbReference>
<evidence type="ECO:0000256" key="19">
    <source>
        <dbReference type="PIRSR" id="PIRSR613273-3"/>
    </source>
</evidence>